<reference evidence="2 3" key="1">
    <citation type="submission" date="2017-12" db="EMBL/GenBank/DDBJ databases">
        <authorList>
            <consortium name="DOE Joint Genome Institute"/>
            <person name="Haridas S."/>
            <person name="Kjaerbolling I."/>
            <person name="Vesth T.C."/>
            <person name="Frisvad J.C."/>
            <person name="Nybo J.L."/>
            <person name="Theobald S."/>
            <person name="Kuo A."/>
            <person name="Bowyer P."/>
            <person name="Matsuda Y."/>
            <person name="Mondo S."/>
            <person name="Lyhne E.K."/>
            <person name="Kogle M.E."/>
            <person name="Clum A."/>
            <person name="Lipzen A."/>
            <person name="Salamov A."/>
            <person name="Ngan C.Y."/>
            <person name="Daum C."/>
            <person name="Chiniquy J."/>
            <person name="Barry K."/>
            <person name="LaButti K."/>
            <person name="Simmons B.A."/>
            <person name="Magnuson J.K."/>
            <person name="Mortensen U.H."/>
            <person name="Larsen T.O."/>
            <person name="Grigoriev I.V."/>
            <person name="Baker S.E."/>
            <person name="Andersen M.R."/>
            <person name="Nordberg H.P."/>
            <person name="Cantor M.N."/>
            <person name="Hua S.X."/>
        </authorList>
    </citation>
    <scope>NUCLEOTIDE SEQUENCE [LARGE SCALE GENOMIC DNA]</scope>
    <source>
        <strain evidence="2 3">CBS 102.13</strain>
    </source>
</reference>
<dbReference type="GeneID" id="36518546"/>
<dbReference type="RefSeq" id="XP_024674975.1">
    <property type="nucleotide sequence ID" value="XM_024811386.1"/>
</dbReference>
<feature type="region of interest" description="Disordered" evidence="1">
    <location>
        <begin position="1"/>
        <end position="54"/>
    </location>
</feature>
<feature type="compositionally biased region" description="Basic and acidic residues" evidence="1">
    <location>
        <begin position="41"/>
        <end position="54"/>
    </location>
</feature>
<keyword evidence="3" id="KW-1185">Reference proteome</keyword>
<proteinExistence type="predicted"/>
<name>A0A2I2FK16_ASPCN</name>
<feature type="compositionally biased region" description="Low complexity" evidence="1">
    <location>
        <begin position="26"/>
        <end position="39"/>
    </location>
</feature>
<dbReference type="Proteomes" id="UP000234585">
    <property type="component" value="Unassembled WGS sequence"/>
</dbReference>
<evidence type="ECO:0000256" key="1">
    <source>
        <dbReference type="SAM" id="MobiDB-lite"/>
    </source>
</evidence>
<dbReference type="EMBL" id="KZ559122">
    <property type="protein sequence ID" value="PLB40963.1"/>
    <property type="molecule type" value="Genomic_DNA"/>
</dbReference>
<sequence>MPQDQRSCKKARLDQKSHASQAGHNSSPSTIGPSTPIAPMRSEHASEHKTTEERLSRVEEVIQNLIVENCDLKSQVKEQHNLYKRHIIDIWGDISALRAEIKDLRDALQLFVNARRAHRSQAFNTWGELN</sequence>
<evidence type="ECO:0000313" key="2">
    <source>
        <dbReference type="EMBL" id="PLB40963.1"/>
    </source>
</evidence>
<dbReference type="AlphaFoldDB" id="A0A2I2FK16"/>
<organism evidence="2 3">
    <name type="scientific">Aspergillus candidus</name>
    <dbReference type="NCBI Taxonomy" id="41067"/>
    <lineage>
        <taxon>Eukaryota</taxon>
        <taxon>Fungi</taxon>
        <taxon>Dikarya</taxon>
        <taxon>Ascomycota</taxon>
        <taxon>Pezizomycotina</taxon>
        <taxon>Eurotiomycetes</taxon>
        <taxon>Eurotiomycetidae</taxon>
        <taxon>Eurotiales</taxon>
        <taxon>Aspergillaceae</taxon>
        <taxon>Aspergillus</taxon>
        <taxon>Aspergillus subgen. Circumdati</taxon>
    </lineage>
</organism>
<gene>
    <name evidence="2" type="ORF">BDW47DRAFT_100261</name>
</gene>
<accession>A0A2I2FK16</accession>
<protein>
    <submittedName>
        <fullName evidence="2">Uncharacterized protein</fullName>
    </submittedName>
</protein>
<evidence type="ECO:0000313" key="3">
    <source>
        <dbReference type="Proteomes" id="UP000234585"/>
    </source>
</evidence>